<evidence type="ECO:0008006" key="3">
    <source>
        <dbReference type="Google" id="ProtNLM"/>
    </source>
</evidence>
<dbReference type="EMBL" id="CP013344">
    <property type="protein sequence ID" value="AMU90387.1"/>
    <property type="molecule type" value="Genomic_DNA"/>
</dbReference>
<gene>
    <name evidence="1" type="ORF">ATM17_15280</name>
</gene>
<dbReference type="AlphaFoldDB" id="A0AAC8Z228"/>
<sequence length="137" mass="15041">MNLGSRVTARNVGRRALTKAAEPIAAKARLLAPKDEGDLERSIKVGKAIPAYQRDGNRGDYIAVFVGIDASVDERLVVYAAEQERGNPARNLEAQPYMRPAWDSEKGKAVDRIAPELWDEITAANARAARKAERKAK</sequence>
<name>A0AAC8Z228_SPHMC</name>
<reference evidence="1 2" key="2">
    <citation type="journal article" date="2016" name="Genome Announc.">
        <title>Complete Genome Sequence of Sphingopyxis macrogoltabida Strain 203N (NBRC 111659), a Polyethylene Glycol Degrader.</title>
        <authorList>
            <person name="Ohtsubo Y."/>
            <person name="Nonoyama S."/>
            <person name="Nagata Y."/>
            <person name="Numata M."/>
            <person name="Tsuchikane K."/>
            <person name="Hosoyama A."/>
            <person name="Yamazoe A."/>
            <person name="Tsuda M."/>
            <person name="Fujita N."/>
            <person name="Kawai F."/>
        </authorList>
    </citation>
    <scope>NUCLEOTIDE SEQUENCE [LARGE SCALE GENOMIC DNA]</scope>
    <source>
        <strain evidence="1 2">203N</strain>
    </source>
</reference>
<dbReference type="InterPro" id="IPR010064">
    <property type="entry name" value="HK97-gp10_tail"/>
</dbReference>
<protein>
    <recommendedName>
        <fullName evidence="3">HK97 gp10 family phage protein</fullName>
    </recommendedName>
</protein>
<dbReference type="NCBIfam" id="TIGR01725">
    <property type="entry name" value="phge_HK97_gp10"/>
    <property type="match status" value="1"/>
</dbReference>
<reference evidence="2" key="1">
    <citation type="submission" date="2015-11" db="EMBL/GenBank/DDBJ databases">
        <title>Complete genome sequence of a polyethylene-glycol degrader Sphingopyxis macrogoltabida 203N (NBRC 111659).</title>
        <authorList>
            <person name="Yoshiyuki O."/>
            <person name="Shouta N."/>
            <person name="Nagata Y."/>
            <person name="Numata M."/>
            <person name="Tsuchikane K."/>
            <person name="Hosoyama A."/>
            <person name="Yamazoe A."/>
            <person name="Tsuda M."/>
            <person name="Fujita N."/>
            <person name="Kawai F."/>
        </authorList>
    </citation>
    <scope>NUCLEOTIDE SEQUENCE [LARGE SCALE GENOMIC DNA]</scope>
    <source>
        <strain evidence="2">203N</strain>
    </source>
</reference>
<evidence type="ECO:0000313" key="1">
    <source>
        <dbReference type="EMBL" id="AMU90387.1"/>
    </source>
</evidence>
<dbReference type="Pfam" id="PF04883">
    <property type="entry name" value="HK97-gp10_like"/>
    <property type="match status" value="1"/>
</dbReference>
<organism evidence="1 2">
    <name type="scientific">Sphingopyxis macrogoltabida</name>
    <name type="common">Sphingomonas macrogoltabidus</name>
    <dbReference type="NCBI Taxonomy" id="33050"/>
    <lineage>
        <taxon>Bacteria</taxon>
        <taxon>Pseudomonadati</taxon>
        <taxon>Pseudomonadota</taxon>
        <taxon>Alphaproteobacteria</taxon>
        <taxon>Sphingomonadales</taxon>
        <taxon>Sphingomonadaceae</taxon>
        <taxon>Sphingopyxis</taxon>
    </lineage>
</organism>
<proteinExistence type="predicted"/>
<evidence type="ECO:0000313" key="2">
    <source>
        <dbReference type="Proteomes" id="UP000076088"/>
    </source>
</evidence>
<dbReference type="Proteomes" id="UP000076088">
    <property type="component" value="Chromosome"/>
</dbReference>
<keyword evidence="2" id="KW-1185">Reference proteome</keyword>
<accession>A0AAC8Z228</accession>